<dbReference type="GO" id="GO:0006885">
    <property type="term" value="P:regulation of pH"/>
    <property type="evidence" value="ECO:0007669"/>
    <property type="project" value="UniProtKB-UniRule"/>
</dbReference>
<keyword evidence="6" id="KW-0915">Sodium</keyword>
<keyword evidence="8" id="KW-1185">Reference proteome</keyword>
<dbReference type="KEGG" id="nall:PP769_11325"/>
<keyword evidence="5 6" id="KW-0472">Membrane</keyword>
<comment type="subcellular location">
    <subcellularLocation>
        <location evidence="1">Cell inner membrane</location>
        <topology evidence="1">Multi-pass membrane protein</topology>
    </subcellularLocation>
    <subcellularLocation>
        <location evidence="6">Cell membrane</location>
        <topology evidence="6">Multi-pass membrane protein</topology>
    </subcellularLocation>
</comment>
<keyword evidence="6" id="KW-0406">Ion transport</keyword>
<gene>
    <name evidence="6 7" type="primary">nhaA</name>
    <name evidence="7" type="ORF">PP769_11325</name>
</gene>
<dbReference type="InterPro" id="IPR004670">
    <property type="entry name" value="NhaA"/>
</dbReference>
<comment type="catalytic activity">
    <reaction evidence="6">
        <text>Na(+)(in) + 2 H(+)(out) = Na(+)(out) + 2 H(+)(in)</text>
        <dbReference type="Rhea" id="RHEA:29251"/>
        <dbReference type="ChEBI" id="CHEBI:15378"/>
        <dbReference type="ChEBI" id="CHEBI:29101"/>
    </reaction>
</comment>
<dbReference type="AlphaFoldDB" id="A0AA96GAU5"/>
<evidence type="ECO:0000313" key="7">
    <source>
        <dbReference type="EMBL" id="WNM56570.1"/>
    </source>
</evidence>
<dbReference type="EMBL" id="CP116967">
    <property type="protein sequence ID" value="WNM56570.1"/>
    <property type="molecule type" value="Genomic_DNA"/>
</dbReference>
<dbReference type="InterPro" id="IPR023171">
    <property type="entry name" value="Na/H_antiporter_dom_sf"/>
</dbReference>
<evidence type="ECO:0000256" key="4">
    <source>
        <dbReference type="ARBA" id="ARBA00022989"/>
    </source>
</evidence>
<dbReference type="PANTHER" id="PTHR30341:SF0">
    <property type="entry name" value="NA(+)_H(+) ANTIPORTER NHAA"/>
    <property type="match status" value="1"/>
</dbReference>
<protein>
    <recommendedName>
        <fullName evidence="6">Na(+)/H(+) antiporter NhaA</fullName>
    </recommendedName>
    <alternativeName>
        <fullName evidence="6">Sodium/proton antiporter NhaA</fullName>
    </alternativeName>
</protein>
<feature type="transmembrane region" description="Helical" evidence="6">
    <location>
        <begin position="424"/>
        <end position="442"/>
    </location>
</feature>
<evidence type="ECO:0000313" key="8">
    <source>
        <dbReference type="Proteomes" id="UP001302719"/>
    </source>
</evidence>
<keyword evidence="4 6" id="KW-1133">Transmembrane helix</keyword>
<sequence length="454" mass="48762">MDLVKEAKQSVKSRPVEKLLSPLEEFTKQNASGGIVLLVCTGIALVFANSAYSDHFSAFWKLPFTIGFGTYVLEKPLLLWINDGLMAIFFFVIGLEIKREILVGELSQPRQAFVPIAAALGGMVLPAAMYLLLNIQTPYSSGWGIPMATDIAFAIGLLGLLGSKIPFSAKIFLTTLAIVDDLGAVLVIAFFYTSDISWISLGTGLGFLVILITANRLEIRSPFIYGLFGIGGLWLAFLFSGLHPTIAGVLAAFTIPATSAMTKKEFAHKSEKFSQEFKRAEVPGVSVLENKDQTQAVHALETANDLIQPPLQKLEHVLYPWVTFAIMPIFALANAGVVITTDSSSLISNTLSLGIGLGLLLGKPLGICLGAWLVVRFGNSDLPSHLHWPQIIGLGFMGGIGFTMAIFIATLAFREPSDLQTAKLAILIASCLSACIGLLLLSKSTKTPNGNRTS</sequence>
<keyword evidence="3 6" id="KW-0812">Transmembrane</keyword>
<dbReference type="PANTHER" id="PTHR30341">
    <property type="entry name" value="SODIUM ION/PROTON ANTIPORTER NHAA-RELATED"/>
    <property type="match status" value="1"/>
</dbReference>
<feature type="transmembrane region" description="Helical" evidence="6">
    <location>
        <begin position="77"/>
        <end position="95"/>
    </location>
</feature>
<reference evidence="7 8" key="1">
    <citation type="submission" date="2023-01" db="EMBL/GenBank/DDBJ databases">
        <title>Cultivation and genomic characterization of new, ubiquitous marine nitrite-oxidizing bacteria from the Nitrospirales.</title>
        <authorList>
            <person name="Mueller A.J."/>
            <person name="Daebeler A."/>
            <person name="Herbold C.W."/>
            <person name="Kirkegaard R.H."/>
            <person name="Daims H."/>
        </authorList>
    </citation>
    <scope>NUCLEOTIDE SEQUENCE [LARGE SCALE GENOMIC DNA]</scope>
    <source>
        <strain evidence="7 8">VA</strain>
    </source>
</reference>
<feature type="transmembrane region" description="Helical" evidence="6">
    <location>
        <begin position="318"/>
        <end position="339"/>
    </location>
</feature>
<keyword evidence="6" id="KW-0050">Antiport</keyword>
<dbReference type="NCBIfam" id="TIGR00773">
    <property type="entry name" value="NhaA"/>
    <property type="match status" value="1"/>
</dbReference>
<evidence type="ECO:0000256" key="3">
    <source>
        <dbReference type="ARBA" id="ARBA00022692"/>
    </source>
</evidence>
<dbReference type="Pfam" id="PF06965">
    <property type="entry name" value="Na_H_antiport_1"/>
    <property type="match status" value="1"/>
</dbReference>
<feature type="transmembrane region" description="Helical" evidence="6">
    <location>
        <begin position="31"/>
        <end position="52"/>
    </location>
</feature>
<comment type="similarity">
    <text evidence="6">Belongs to the NhaA Na(+)/H(+) (TC 2.A.33) antiporter family.</text>
</comment>
<proteinExistence type="inferred from homology"/>
<feature type="transmembrane region" description="Helical" evidence="6">
    <location>
        <begin position="172"/>
        <end position="192"/>
    </location>
</feature>
<dbReference type="GO" id="GO:0015385">
    <property type="term" value="F:sodium:proton antiporter activity"/>
    <property type="evidence" value="ECO:0007669"/>
    <property type="project" value="UniProtKB-UniRule"/>
</dbReference>
<feature type="transmembrane region" description="Helical" evidence="6">
    <location>
        <begin position="141"/>
        <end position="160"/>
    </location>
</feature>
<dbReference type="GO" id="GO:0005886">
    <property type="term" value="C:plasma membrane"/>
    <property type="evidence" value="ECO:0007669"/>
    <property type="project" value="UniProtKB-SubCell"/>
</dbReference>
<dbReference type="Gene3D" id="1.20.1530.10">
    <property type="entry name" value="Na+/H+ antiporter like domain"/>
    <property type="match status" value="1"/>
</dbReference>
<keyword evidence="6" id="KW-0739">Sodium transport</keyword>
<dbReference type="Proteomes" id="UP001302719">
    <property type="component" value="Chromosome"/>
</dbReference>
<comment type="function">
    <text evidence="6">Na(+)/H(+) antiporter that extrudes sodium in exchange for external protons.</text>
</comment>
<accession>A0AA96GAU5</accession>
<keyword evidence="6" id="KW-0813">Transport</keyword>
<feature type="transmembrane region" description="Helical" evidence="6">
    <location>
        <begin position="198"/>
        <end position="217"/>
    </location>
</feature>
<feature type="transmembrane region" description="Helical" evidence="6">
    <location>
        <begin position="351"/>
        <end position="375"/>
    </location>
</feature>
<evidence type="ECO:0000256" key="2">
    <source>
        <dbReference type="ARBA" id="ARBA00022475"/>
    </source>
</evidence>
<feature type="transmembrane region" description="Helical" evidence="6">
    <location>
        <begin position="116"/>
        <end position="135"/>
    </location>
</feature>
<evidence type="ECO:0000256" key="1">
    <source>
        <dbReference type="ARBA" id="ARBA00004429"/>
    </source>
</evidence>
<feature type="transmembrane region" description="Helical" evidence="6">
    <location>
        <begin position="387"/>
        <end position="412"/>
    </location>
</feature>
<organism evidence="7 8">
    <name type="scientific">Candidatus Nitrospira allomarina</name>
    <dbReference type="NCBI Taxonomy" id="3020900"/>
    <lineage>
        <taxon>Bacteria</taxon>
        <taxon>Pseudomonadati</taxon>
        <taxon>Nitrospirota</taxon>
        <taxon>Nitrospiria</taxon>
        <taxon>Nitrospirales</taxon>
        <taxon>Nitrospiraceae</taxon>
        <taxon>Nitrospira</taxon>
    </lineage>
</organism>
<keyword evidence="2 6" id="KW-1003">Cell membrane</keyword>
<evidence type="ECO:0000256" key="6">
    <source>
        <dbReference type="HAMAP-Rule" id="MF_01844"/>
    </source>
</evidence>
<feature type="transmembrane region" description="Helical" evidence="6">
    <location>
        <begin position="224"/>
        <end position="255"/>
    </location>
</feature>
<evidence type="ECO:0000256" key="5">
    <source>
        <dbReference type="ARBA" id="ARBA00023136"/>
    </source>
</evidence>
<dbReference type="HAMAP" id="MF_01844">
    <property type="entry name" value="NhaA"/>
    <property type="match status" value="1"/>
</dbReference>
<name>A0AA96GAU5_9BACT</name>
<dbReference type="RefSeq" id="WP_312640167.1">
    <property type="nucleotide sequence ID" value="NZ_CP116967.1"/>
</dbReference>